<comment type="caution">
    <text evidence="1">The sequence shown here is derived from an EMBL/GenBank/DDBJ whole genome shotgun (WGS) entry which is preliminary data.</text>
</comment>
<proteinExistence type="predicted"/>
<sequence length="118" mass="12989">MGEQPDSVAAFVAATEDLLAVLDQLSAERRPLARRAQQVRKQLAGGRSLTDVVQAEEPPLIVATLRESTARFTDAFSRFQRAEARALHDEGMSMERIGRLFGVSRQRVAHLVEPPPPA</sequence>
<evidence type="ECO:0000313" key="2">
    <source>
        <dbReference type="Proteomes" id="UP000437736"/>
    </source>
</evidence>
<evidence type="ECO:0008006" key="3">
    <source>
        <dbReference type="Google" id="ProtNLM"/>
    </source>
</evidence>
<accession>A0ABW9QYI6</accession>
<reference evidence="1 2" key="1">
    <citation type="submission" date="2019-11" db="EMBL/GenBank/DDBJ databases">
        <title>Acidiferrimicrobium australis gen. nov., sp. nov., an acidophilic and obligately heterotrophic, member of the Actinobacteria that catalyses dissimilatory oxido- reduction of iron isolated from metal-rich acidic water in Chile.</title>
        <authorList>
            <person name="Gonzalez D."/>
            <person name="Huber K."/>
            <person name="Hedrich S."/>
            <person name="Rojas-Villalobos C."/>
            <person name="Quatrini R."/>
            <person name="Dinamarca M.A."/>
            <person name="Schwarz A."/>
            <person name="Canales C."/>
            <person name="Nancucheo I."/>
        </authorList>
    </citation>
    <scope>NUCLEOTIDE SEQUENCE [LARGE SCALE GENOMIC DNA]</scope>
    <source>
        <strain evidence="1 2">USS-CCA1</strain>
    </source>
</reference>
<name>A0ABW9QYI6_9ACTN</name>
<organism evidence="1 2">
    <name type="scientific">Acidiferrimicrobium australe</name>
    <dbReference type="NCBI Taxonomy" id="2664430"/>
    <lineage>
        <taxon>Bacteria</taxon>
        <taxon>Bacillati</taxon>
        <taxon>Actinomycetota</taxon>
        <taxon>Acidimicrobiia</taxon>
        <taxon>Acidimicrobiales</taxon>
        <taxon>Acidimicrobiaceae</taxon>
        <taxon>Acidiferrimicrobium</taxon>
    </lineage>
</organism>
<dbReference type="EMBL" id="WJHE01001110">
    <property type="protein sequence ID" value="MST34626.1"/>
    <property type="molecule type" value="Genomic_DNA"/>
</dbReference>
<gene>
    <name evidence="1" type="ORF">GHK86_18095</name>
</gene>
<keyword evidence="2" id="KW-1185">Reference proteome</keyword>
<evidence type="ECO:0000313" key="1">
    <source>
        <dbReference type="EMBL" id="MST34626.1"/>
    </source>
</evidence>
<protein>
    <recommendedName>
        <fullName evidence="3">RNA polymerase subunit sigma-70</fullName>
    </recommendedName>
</protein>
<dbReference type="Proteomes" id="UP000437736">
    <property type="component" value="Unassembled WGS sequence"/>
</dbReference>